<feature type="compositionally biased region" description="Low complexity" evidence="3">
    <location>
        <begin position="1058"/>
        <end position="1079"/>
    </location>
</feature>
<dbReference type="InterPro" id="IPR010998">
    <property type="entry name" value="Integrase_recombinase_N"/>
</dbReference>
<organism evidence="4 5">
    <name type="scientific">Tilletia controversa</name>
    <name type="common">dwarf bunt fungus</name>
    <dbReference type="NCBI Taxonomy" id="13291"/>
    <lineage>
        <taxon>Eukaryota</taxon>
        <taxon>Fungi</taxon>
        <taxon>Dikarya</taxon>
        <taxon>Basidiomycota</taxon>
        <taxon>Ustilaginomycotina</taxon>
        <taxon>Exobasidiomycetes</taxon>
        <taxon>Tilletiales</taxon>
        <taxon>Tilletiaceae</taxon>
        <taxon>Tilletia</taxon>
    </lineage>
</organism>
<dbReference type="Gene3D" id="1.10.443.10">
    <property type="entry name" value="Intergrase catalytic core"/>
    <property type="match status" value="1"/>
</dbReference>
<keyword evidence="5" id="KW-1185">Reference proteome</keyword>
<accession>A0A8X7MZL7</accession>
<protein>
    <recommendedName>
        <fullName evidence="6">Tyr recombinase domain-containing protein</fullName>
    </recommendedName>
</protein>
<reference evidence="4" key="2">
    <citation type="journal article" date="2019" name="IMA Fungus">
        <title>Genome sequencing and comparison of five Tilletia species to identify candidate genes for the detection of regulated species infecting wheat.</title>
        <authorList>
            <person name="Nguyen H.D.T."/>
            <person name="Sultana T."/>
            <person name="Kesanakurti P."/>
            <person name="Hambleton S."/>
        </authorList>
    </citation>
    <scope>NUCLEOTIDE SEQUENCE</scope>
    <source>
        <strain evidence="4">DAOMC 236426</strain>
    </source>
</reference>
<gene>
    <name evidence="4" type="ORF">A4X06_0g794</name>
</gene>
<evidence type="ECO:0000313" key="4">
    <source>
        <dbReference type="EMBL" id="KAE8254686.1"/>
    </source>
</evidence>
<dbReference type="InterPro" id="IPR052055">
    <property type="entry name" value="Hepadnavirus_pol/RT"/>
</dbReference>
<feature type="compositionally biased region" description="Polar residues" evidence="3">
    <location>
        <begin position="103"/>
        <end position="129"/>
    </location>
</feature>
<keyword evidence="1" id="KW-0238">DNA-binding</keyword>
<feature type="region of interest" description="Disordered" evidence="3">
    <location>
        <begin position="635"/>
        <end position="705"/>
    </location>
</feature>
<dbReference type="SUPFAM" id="SSF47823">
    <property type="entry name" value="lambda integrase-like, N-terminal domain"/>
    <property type="match status" value="1"/>
</dbReference>
<proteinExistence type="predicted"/>
<dbReference type="GO" id="GO:0006310">
    <property type="term" value="P:DNA recombination"/>
    <property type="evidence" value="ECO:0007669"/>
    <property type="project" value="UniProtKB-KW"/>
</dbReference>
<sequence length="1093" mass="120586">MPPISRTHIARHLGSATKEPDKVTDLIKKELDAGRYIRIDNAQDVEEFLEGPFQTSPLGIRIKANGKFRLIQDFSSPHHDDDPTPRSSKSTYKKLLRAKSRNPAPTSSANESTPTSSQPSNTATRSINSQLRAEDWPTTWCTTENMCRAILMLPRTAQAFVRDTVSAFRQIFLHRSQWAGTVVEWQGAFYVDMFLAFGLGPACGVYGLFGDALADIARAEGISPNGHWVDDNTFLRFPSKDLEWVNEQRRLARATLLPDAVHDYGRTYWVDQDGFRHGEDYSQPARILPGAEDGFNCGLADIDRLSEELGWPWAPEKDAPWSSNFTYGGIDFHIATRELSLPTKKRTKYTAAIEEWQGKADGSHTLNEAQSLHGKLEHATVVYKHGKWRLKGLLDFIRSASKTPKTAHSLRHQGPRIKSDLAWWKQELECDRYRSTFDPAPPLDVDCFCDGSTGFGAGLRIGGRERCFPLRPTFAGTTEIMVVEALALELAILTLVAMGIHDTGVVVRTDNTAVFGAFKKGRMEASEPDKILSRVASIEQEHGLRIDLLWVASEDNTADGPSRGITPVRVERLPLPTLSADTAHCQAPEKAHKAPAKRKTFAEIVSAWSKRSKISRKAPSTATTSTSIVVANTVSPWQDPNISNPSAASTSEPVDNEIGTSAPPRTTTSPPTDSVHPPKKKIQSRRFQPNAIVVKPHPNRPDVDGPKRFATWAPERPDGLDPQPAPVRKVLLAAFAKGTHKSHSTGLAQWHHFCDRNNVPERDRGPAPPHLVELWVSQQAGTKSGGYLKDWIAALKAWHHINKLPWTVDDNRIQLIRRGATALNNPTELVTVTVATCGLWGLFRLGELLLEKVPDFDPLLHVKRTNVSSQAASVNGKPTVIVTIKLPRTKTSNTGDTVVLAPQESPSDPVGLLQLHLQRNPATDPDRSPLFSYWEDGSSRVLTKKAFERTLQSLADRAKLPGVHGHSMRIGGCTTLLIRNVPTDKVMLHGRWDSNAFKRYIRNHAEILAPFLASNVAVRQQLVAADPELAEALPGEGTEVPQEEEDIDRPQEERANVAPPDRSSAARAPAANANRAIPATGSARTSASRVGFR</sequence>
<evidence type="ECO:0000256" key="3">
    <source>
        <dbReference type="SAM" id="MobiDB-lite"/>
    </source>
</evidence>
<comment type="caution">
    <text evidence="4">The sequence shown here is derived from an EMBL/GenBank/DDBJ whole genome shotgun (WGS) entry which is preliminary data.</text>
</comment>
<dbReference type="GO" id="GO:0003677">
    <property type="term" value="F:DNA binding"/>
    <property type="evidence" value="ECO:0007669"/>
    <property type="project" value="UniProtKB-KW"/>
</dbReference>
<keyword evidence="2" id="KW-0233">DNA recombination</keyword>
<dbReference type="PANTHER" id="PTHR33050:SF7">
    <property type="entry name" value="RIBONUCLEASE H"/>
    <property type="match status" value="1"/>
</dbReference>
<dbReference type="PANTHER" id="PTHR33050">
    <property type="entry name" value="REVERSE TRANSCRIPTASE DOMAIN-CONTAINING PROTEIN"/>
    <property type="match status" value="1"/>
</dbReference>
<evidence type="ECO:0000256" key="2">
    <source>
        <dbReference type="ARBA" id="ARBA00023172"/>
    </source>
</evidence>
<feature type="compositionally biased region" description="Polar residues" evidence="3">
    <location>
        <begin position="636"/>
        <end position="653"/>
    </location>
</feature>
<evidence type="ECO:0008006" key="6">
    <source>
        <dbReference type="Google" id="ProtNLM"/>
    </source>
</evidence>
<reference evidence="4" key="1">
    <citation type="submission" date="2016-04" db="EMBL/GenBank/DDBJ databases">
        <authorList>
            <person name="Nguyen H.D."/>
            <person name="Samba Siva P."/>
            <person name="Cullis J."/>
            <person name="Levesque C.A."/>
            <person name="Hambleton S."/>
        </authorList>
    </citation>
    <scope>NUCLEOTIDE SEQUENCE</scope>
    <source>
        <strain evidence="4">DAOMC 236426</strain>
    </source>
</reference>
<dbReference type="Gene3D" id="1.10.150.130">
    <property type="match status" value="1"/>
</dbReference>
<feature type="compositionally biased region" description="Low complexity" evidence="3">
    <location>
        <begin position="660"/>
        <end position="674"/>
    </location>
</feature>
<dbReference type="InterPro" id="IPR013762">
    <property type="entry name" value="Integrase-like_cat_sf"/>
</dbReference>
<dbReference type="GO" id="GO:0015074">
    <property type="term" value="P:DNA integration"/>
    <property type="evidence" value="ECO:0007669"/>
    <property type="project" value="InterPro"/>
</dbReference>
<dbReference type="Proteomes" id="UP000077684">
    <property type="component" value="Unassembled WGS sequence"/>
</dbReference>
<evidence type="ECO:0000256" key="1">
    <source>
        <dbReference type="ARBA" id="ARBA00023125"/>
    </source>
</evidence>
<dbReference type="InterPro" id="IPR011010">
    <property type="entry name" value="DNA_brk_join_enz"/>
</dbReference>
<dbReference type="AlphaFoldDB" id="A0A8X7MZL7"/>
<dbReference type="SUPFAM" id="SSF56349">
    <property type="entry name" value="DNA breaking-rejoining enzymes"/>
    <property type="match status" value="1"/>
</dbReference>
<name>A0A8X7MZL7_9BASI</name>
<feature type="compositionally biased region" description="Polar residues" evidence="3">
    <location>
        <begin position="1082"/>
        <end position="1093"/>
    </location>
</feature>
<feature type="region of interest" description="Disordered" evidence="3">
    <location>
        <begin position="1031"/>
        <end position="1093"/>
    </location>
</feature>
<dbReference type="EMBL" id="LWDE02000044">
    <property type="protein sequence ID" value="KAE8254686.1"/>
    <property type="molecule type" value="Genomic_DNA"/>
</dbReference>
<evidence type="ECO:0000313" key="5">
    <source>
        <dbReference type="Proteomes" id="UP000077684"/>
    </source>
</evidence>
<feature type="region of interest" description="Disordered" evidence="3">
    <location>
        <begin position="98"/>
        <end position="129"/>
    </location>
</feature>